<evidence type="ECO:0000313" key="3">
    <source>
        <dbReference type="Proteomes" id="UP001139028"/>
    </source>
</evidence>
<dbReference type="Proteomes" id="UP001139028">
    <property type="component" value="Unassembled WGS sequence"/>
</dbReference>
<dbReference type="AlphaFoldDB" id="A0A9X2J7J7"/>
<dbReference type="Pfam" id="PF25135">
    <property type="entry name" value="DUF7822"/>
    <property type="match status" value="1"/>
</dbReference>
<organism evidence="2 3">
    <name type="scientific">Microbulbifer okhotskensis</name>
    <dbReference type="NCBI Taxonomy" id="2926617"/>
    <lineage>
        <taxon>Bacteria</taxon>
        <taxon>Pseudomonadati</taxon>
        <taxon>Pseudomonadota</taxon>
        <taxon>Gammaproteobacteria</taxon>
        <taxon>Cellvibrionales</taxon>
        <taxon>Microbulbiferaceae</taxon>
        <taxon>Microbulbifer</taxon>
    </lineage>
</organism>
<accession>A0A9X2J7J7</accession>
<evidence type="ECO:0000313" key="2">
    <source>
        <dbReference type="EMBL" id="MCO1336674.1"/>
    </source>
</evidence>
<keyword evidence="3" id="KW-1185">Reference proteome</keyword>
<evidence type="ECO:0000259" key="1">
    <source>
        <dbReference type="Pfam" id="PF25135"/>
    </source>
</evidence>
<gene>
    <name evidence="2" type="ORF">MO867_20315</name>
</gene>
<dbReference type="InterPro" id="IPR056724">
    <property type="entry name" value="DUF7822"/>
</dbReference>
<feature type="domain" description="DUF7822" evidence="1">
    <location>
        <begin position="13"/>
        <end position="148"/>
    </location>
</feature>
<sequence length="224" mass="24965">MANRAYLYSLSNRPSTYADRPECLSGLSEWAYDVPFSYRVLMSGNPKLCASLISDGFEDDAPEDKTRLYAISSEFELGIARFKKFIEAVRPLAAETSKYLASMLDETLAFFEGNNPRYLLLETTELDCMYDNDEAVLRGAVESEIEACRKAGAAVDLLPEDPKIAADTLKGASEKESNSPLGAFHGLLFNDNFDDAENDLPLGLYWTDVLFYQLRNKIEFEGGA</sequence>
<reference evidence="2" key="1">
    <citation type="journal article" date="2022" name="Arch. Microbiol.">
        <title>Microbulbifer okhotskensis sp. nov., isolated from a deep bottom sediment of the Okhotsk Sea.</title>
        <authorList>
            <person name="Romanenko L."/>
            <person name="Kurilenko V."/>
            <person name="Otstavnykh N."/>
            <person name="Velansky P."/>
            <person name="Isaeva M."/>
            <person name="Mikhailov V."/>
        </authorList>
    </citation>
    <scope>NUCLEOTIDE SEQUENCE</scope>
    <source>
        <strain evidence="2">OS29</strain>
    </source>
</reference>
<comment type="caution">
    <text evidence="2">The sequence shown here is derived from an EMBL/GenBank/DDBJ whole genome shotgun (WGS) entry which is preliminary data.</text>
</comment>
<name>A0A9X2J7J7_9GAMM</name>
<protein>
    <recommendedName>
        <fullName evidence="1">DUF7822 domain-containing protein</fullName>
    </recommendedName>
</protein>
<dbReference type="RefSeq" id="WP_252472498.1">
    <property type="nucleotide sequence ID" value="NZ_JALBWM010000174.1"/>
</dbReference>
<proteinExistence type="predicted"/>
<dbReference type="EMBL" id="JALBWM010000174">
    <property type="protein sequence ID" value="MCO1336674.1"/>
    <property type="molecule type" value="Genomic_DNA"/>
</dbReference>